<dbReference type="PANTHER" id="PTHR43528">
    <property type="entry name" value="ALPHA-KETOGLUTARATE PERMEASE"/>
    <property type="match status" value="1"/>
</dbReference>
<organism evidence="10 11">
    <name type="scientific">Streptomyces lancefieldiae</name>
    <dbReference type="NCBI Taxonomy" id="3075520"/>
    <lineage>
        <taxon>Bacteria</taxon>
        <taxon>Bacillati</taxon>
        <taxon>Actinomycetota</taxon>
        <taxon>Actinomycetes</taxon>
        <taxon>Kitasatosporales</taxon>
        <taxon>Streptomycetaceae</taxon>
        <taxon>Streptomyces</taxon>
    </lineage>
</organism>
<protein>
    <submittedName>
        <fullName evidence="10">MFS transporter</fullName>
    </submittedName>
</protein>
<dbReference type="InterPro" id="IPR036259">
    <property type="entry name" value="MFS_trans_sf"/>
</dbReference>
<keyword evidence="4 8" id="KW-0812">Transmembrane</keyword>
<dbReference type="EMBL" id="JAVRFH010000371">
    <property type="protein sequence ID" value="MDT0616765.1"/>
    <property type="molecule type" value="Genomic_DNA"/>
</dbReference>
<dbReference type="RefSeq" id="WP_311586424.1">
    <property type="nucleotide sequence ID" value="NZ_JAVRFH010000371.1"/>
</dbReference>
<dbReference type="PROSITE" id="PS00216">
    <property type="entry name" value="SUGAR_TRANSPORT_1"/>
    <property type="match status" value="1"/>
</dbReference>
<dbReference type="Proteomes" id="UP001180724">
    <property type="component" value="Unassembled WGS sequence"/>
</dbReference>
<feature type="domain" description="Major facilitator superfamily (MFS) profile" evidence="9">
    <location>
        <begin position="1"/>
        <end position="139"/>
    </location>
</feature>
<evidence type="ECO:0000256" key="1">
    <source>
        <dbReference type="ARBA" id="ARBA00004651"/>
    </source>
</evidence>
<dbReference type="PANTHER" id="PTHR43528:SF1">
    <property type="entry name" value="ALPHA-KETOGLUTARATE PERMEASE"/>
    <property type="match status" value="1"/>
</dbReference>
<name>A0ABU3B2S7_9ACTN</name>
<dbReference type="InterPro" id="IPR005828">
    <property type="entry name" value="MFS_sugar_transport-like"/>
</dbReference>
<evidence type="ECO:0000256" key="6">
    <source>
        <dbReference type="ARBA" id="ARBA00022989"/>
    </source>
</evidence>
<reference evidence="10" key="1">
    <citation type="submission" date="2024-05" db="EMBL/GenBank/DDBJ databases">
        <title>30 novel species of actinomycetes from the DSMZ collection.</title>
        <authorList>
            <person name="Nouioui I."/>
        </authorList>
    </citation>
    <scope>NUCLEOTIDE SEQUENCE</scope>
    <source>
        <strain evidence="10">DSM 40712</strain>
    </source>
</reference>
<evidence type="ECO:0000259" key="9">
    <source>
        <dbReference type="PROSITE" id="PS50850"/>
    </source>
</evidence>
<evidence type="ECO:0000313" key="10">
    <source>
        <dbReference type="EMBL" id="MDT0616765.1"/>
    </source>
</evidence>
<feature type="transmembrane region" description="Helical" evidence="8">
    <location>
        <begin position="68"/>
        <end position="94"/>
    </location>
</feature>
<feature type="transmembrane region" description="Helical" evidence="8">
    <location>
        <begin position="12"/>
        <end position="29"/>
    </location>
</feature>
<keyword evidence="7 8" id="KW-0472">Membrane</keyword>
<dbReference type="InterPro" id="IPR020846">
    <property type="entry name" value="MFS_dom"/>
</dbReference>
<comment type="subcellular location">
    <subcellularLocation>
        <location evidence="1">Cell membrane</location>
        <topology evidence="1">Multi-pass membrane protein</topology>
    </subcellularLocation>
</comment>
<feature type="transmembrane region" description="Helical" evidence="8">
    <location>
        <begin position="106"/>
        <end position="128"/>
    </location>
</feature>
<evidence type="ECO:0000256" key="2">
    <source>
        <dbReference type="ARBA" id="ARBA00022448"/>
    </source>
</evidence>
<dbReference type="Pfam" id="PF00083">
    <property type="entry name" value="Sugar_tr"/>
    <property type="match status" value="1"/>
</dbReference>
<accession>A0ABU3B2S7</accession>
<gene>
    <name evidence="10" type="ORF">RM812_42570</name>
</gene>
<comment type="caution">
    <text evidence="10">The sequence shown here is derived from an EMBL/GenBank/DDBJ whole genome shotgun (WGS) entry which is preliminary data.</text>
</comment>
<keyword evidence="5" id="KW-0769">Symport</keyword>
<keyword evidence="6 8" id="KW-1133">Transmembrane helix</keyword>
<feature type="transmembrane region" description="Helical" evidence="8">
    <location>
        <begin position="41"/>
        <end position="62"/>
    </location>
</feature>
<keyword evidence="2" id="KW-0813">Transport</keyword>
<keyword evidence="11" id="KW-1185">Reference proteome</keyword>
<dbReference type="SUPFAM" id="SSF103473">
    <property type="entry name" value="MFS general substrate transporter"/>
    <property type="match status" value="1"/>
</dbReference>
<feature type="non-terminal residue" evidence="10">
    <location>
        <position position="1"/>
    </location>
</feature>
<evidence type="ECO:0000256" key="8">
    <source>
        <dbReference type="SAM" id="Phobius"/>
    </source>
</evidence>
<proteinExistence type="predicted"/>
<evidence type="ECO:0000256" key="5">
    <source>
        <dbReference type="ARBA" id="ARBA00022847"/>
    </source>
</evidence>
<dbReference type="InterPro" id="IPR005829">
    <property type="entry name" value="Sugar_transporter_CS"/>
</dbReference>
<sequence>SDELGYSETHGLLILLAVMLFLMTIISQVGKLSDRFGRKPLLMTGMLGFLFLSLPAFLLIRIDGILPITVGMLMLGLSLVCMLGTMSAALPALFPTHVRYGSLSVGYNLSASIFGGTTPLVITALISWTGSNLMPAYYA</sequence>
<dbReference type="InterPro" id="IPR051084">
    <property type="entry name" value="H+-coupled_symporters"/>
</dbReference>
<dbReference type="PROSITE" id="PS50850">
    <property type="entry name" value="MFS"/>
    <property type="match status" value="1"/>
</dbReference>
<feature type="non-terminal residue" evidence="10">
    <location>
        <position position="139"/>
    </location>
</feature>
<evidence type="ECO:0000256" key="4">
    <source>
        <dbReference type="ARBA" id="ARBA00022692"/>
    </source>
</evidence>
<dbReference type="Gene3D" id="1.20.1250.20">
    <property type="entry name" value="MFS general substrate transporter like domains"/>
    <property type="match status" value="1"/>
</dbReference>
<evidence type="ECO:0000256" key="3">
    <source>
        <dbReference type="ARBA" id="ARBA00022475"/>
    </source>
</evidence>
<evidence type="ECO:0000256" key="7">
    <source>
        <dbReference type="ARBA" id="ARBA00023136"/>
    </source>
</evidence>
<keyword evidence="3" id="KW-1003">Cell membrane</keyword>
<evidence type="ECO:0000313" key="11">
    <source>
        <dbReference type="Proteomes" id="UP001180724"/>
    </source>
</evidence>